<feature type="region of interest" description="Disordered" evidence="1">
    <location>
        <begin position="76"/>
        <end position="98"/>
    </location>
</feature>
<gene>
    <name evidence="2" type="ORF">TNIN_180231</name>
</gene>
<accession>A0A8X6MLR5</accession>
<dbReference type="AlphaFoldDB" id="A0A8X6MLR5"/>
<protein>
    <submittedName>
        <fullName evidence="2">Uncharacterized protein</fullName>
    </submittedName>
</protein>
<dbReference type="Proteomes" id="UP000886998">
    <property type="component" value="Unassembled WGS sequence"/>
</dbReference>
<reference evidence="2" key="1">
    <citation type="submission" date="2020-08" db="EMBL/GenBank/DDBJ databases">
        <title>Multicomponent nature underlies the extraordinary mechanical properties of spider dragline silk.</title>
        <authorList>
            <person name="Kono N."/>
            <person name="Nakamura H."/>
            <person name="Mori M."/>
            <person name="Yoshida Y."/>
            <person name="Ohtoshi R."/>
            <person name="Malay A.D."/>
            <person name="Moran D.A.P."/>
            <person name="Tomita M."/>
            <person name="Numata K."/>
            <person name="Arakawa K."/>
        </authorList>
    </citation>
    <scope>NUCLEOTIDE SEQUENCE</scope>
</reference>
<evidence type="ECO:0000313" key="3">
    <source>
        <dbReference type="Proteomes" id="UP000886998"/>
    </source>
</evidence>
<comment type="caution">
    <text evidence="2">The sequence shown here is derived from an EMBL/GenBank/DDBJ whole genome shotgun (WGS) entry which is preliminary data.</text>
</comment>
<dbReference type="EMBL" id="BMAV01027974">
    <property type="protein sequence ID" value="GFS63974.1"/>
    <property type="molecule type" value="Genomic_DNA"/>
</dbReference>
<proteinExistence type="predicted"/>
<evidence type="ECO:0000313" key="2">
    <source>
        <dbReference type="EMBL" id="GFS63974.1"/>
    </source>
</evidence>
<evidence type="ECO:0000256" key="1">
    <source>
        <dbReference type="SAM" id="MobiDB-lite"/>
    </source>
</evidence>
<organism evidence="2 3">
    <name type="scientific">Trichonephila inaurata madagascariensis</name>
    <dbReference type="NCBI Taxonomy" id="2747483"/>
    <lineage>
        <taxon>Eukaryota</taxon>
        <taxon>Metazoa</taxon>
        <taxon>Ecdysozoa</taxon>
        <taxon>Arthropoda</taxon>
        <taxon>Chelicerata</taxon>
        <taxon>Arachnida</taxon>
        <taxon>Araneae</taxon>
        <taxon>Araneomorphae</taxon>
        <taxon>Entelegynae</taxon>
        <taxon>Araneoidea</taxon>
        <taxon>Nephilidae</taxon>
        <taxon>Trichonephila</taxon>
        <taxon>Trichonephila inaurata</taxon>
    </lineage>
</organism>
<sequence length="98" mass="11259">MRSPALNECDEDQIYAYFPKVFHSHFLRLRPRTQLESQIDLRVMCHLRSFQREAHGEARIRTPLLQLNGNLSLSNTSVFPEQKKSPADLKSSTAGMSN</sequence>
<name>A0A8X6MLR5_9ARAC</name>
<keyword evidence="3" id="KW-1185">Reference proteome</keyword>